<accession>A0A951PFR6</accession>
<dbReference type="FunFam" id="3.30.420.10:FF:000045">
    <property type="entry name" value="3'-5' exonuclease DinG"/>
    <property type="match status" value="1"/>
</dbReference>
<dbReference type="SUPFAM" id="SSF53098">
    <property type="entry name" value="Ribonuclease H-like"/>
    <property type="match status" value="1"/>
</dbReference>
<dbReference type="EMBL" id="JAHHHV010000091">
    <property type="protein sequence ID" value="MBW4468597.1"/>
    <property type="molecule type" value="Genomic_DNA"/>
</dbReference>
<dbReference type="GO" id="GO:0008408">
    <property type="term" value="F:3'-5' exonuclease activity"/>
    <property type="evidence" value="ECO:0007669"/>
    <property type="project" value="TreeGrafter"/>
</dbReference>
<comment type="caution">
    <text evidence="3">The sequence shown here is derived from an EMBL/GenBank/DDBJ whole genome shotgun (WGS) entry which is preliminary data.</text>
</comment>
<keyword evidence="1 3" id="KW-0540">Nuclease</keyword>
<gene>
    <name evidence="3" type="ORF">KME07_24495</name>
</gene>
<dbReference type="InterPro" id="IPR013520">
    <property type="entry name" value="Ribonucl_H"/>
</dbReference>
<dbReference type="Pfam" id="PF00929">
    <property type="entry name" value="RNase_T"/>
    <property type="match status" value="1"/>
</dbReference>
<keyword evidence="1 3" id="KW-0269">Exonuclease</keyword>
<dbReference type="GO" id="GO:0045004">
    <property type="term" value="P:DNA replication proofreading"/>
    <property type="evidence" value="ECO:0007669"/>
    <property type="project" value="TreeGrafter"/>
</dbReference>
<dbReference type="Proteomes" id="UP000707356">
    <property type="component" value="Unassembled WGS sequence"/>
</dbReference>
<dbReference type="InterPro" id="IPR036397">
    <property type="entry name" value="RNaseH_sf"/>
</dbReference>
<dbReference type="SMART" id="SM00479">
    <property type="entry name" value="EXOIII"/>
    <property type="match status" value="1"/>
</dbReference>
<reference evidence="3" key="2">
    <citation type="journal article" date="2022" name="Microbiol. Resour. Announc.">
        <title>Metagenome Sequencing to Explore Phylogenomics of Terrestrial Cyanobacteria.</title>
        <authorList>
            <person name="Ward R.D."/>
            <person name="Stajich J.E."/>
            <person name="Johansen J.R."/>
            <person name="Huntemann M."/>
            <person name="Clum A."/>
            <person name="Foster B."/>
            <person name="Foster B."/>
            <person name="Roux S."/>
            <person name="Palaniappan K."/>
            <person name="Varghese N."/>
            <person name="Mukherjee S."/>
            <person name="Reddy T.B.K."/>
            <person name="Daum C."/>
            <person name="Copeland A."/>
            <person name="Chen I.A."/>
            <person name="Ivanova N.N."/>
            <person name="Kyrpides N.C."/>
            <person name="Shapiro N."/>
            <person name="Eloe-Fadrosh E.A."/>
            <person name="Pietrasiak N."/>
        </authorList>
    </citation>
    <scope>NUCLEOTIDE SEQUENCE</scope>
    <source>
        <strain evidence="3">GSE-TBD4-15B</strain>
    </source>
</reference>
<evidence type="ECO:0000259" key="2">
    <source>
        <dbReference type="SMART" id="SM00479"/>
    </source>
</evidence>
<reference evidence="3" key="1">
    <citation type="submission" date="2021-05" db="EMBL/GenBank/DDBJ databases">
        <authorList>
            <person name="Pietrasiak N."/>
            <person name="Ward R."/>
            <person name="Stajich J.E."/>
            <person name="Kurbessoian T."/>
        </authorList>
    </citation>
    <scope>NUCLEOTIDE SEQUENCE</scope>
    <source>
        <strain evidence="3">GSE-TBD4-15B</strain>
    </source>
</reference>
<dbReference type="CDD" id="cd06127">
    <property type="entry name" value="DEDDh"/>
    <property type="match status" value="1"/>
</dbReference>
<sequence length="268" mass="30125">MTSSNQLYPLPFLKTAVRSTELLLHYRRLSQQLITVVDVETTGLYAWDSRITEISVIHATLADGVKHQQTDLVNSQTRVPAKITQFTGITQSMVDSATPAAELYPHYLPLLEQGILTAHNLEFDYPFLQAEYARLGTKFLRPEPDQLCTVKLARLMLPDLRSRSLPNLVQHFQFPVGESHRAEADTLACWLLAERLLTELLNEPDAALLARFGRQWISLREAAGILNCPQVAARTQLDDAGAASRFVGKGRGGTWMYRRGEVERLLRG</sequence>
<dbReference type="GO" id="GO:0005829">
    <property type="term" value="C:cytosol"/>
    <property type="evidence" value="ECO:0007669"/>
    <property type="project" value="TreeGrafter"/>
</dbReference>
<name>A0A951PFR6_9CYAN</name>
<dbReference type="AlphaFoldDB" id="A0A951PFR6"/>
<dbReference type="GO" id="GO:0003676">
    <property type="term" value="F:nucleic acid binding"/>
    <property type="evidence" value="ECO:0007669"/>
    <property type="project" value="InterPro"/>
</dbReference>
<feature type="domain" description="Exonuclease" evidence="2">
    <location>
        <begin position="33"/>
        <end position="202"/>
    </location>
</feature>
<organism evidence="3 4">
    <name type="scientific">Pegethrix bostrychoides GSE-TBD4-15B</name>
    <dbReference type="NCBI Taxonomy" id="2839662"/>
    <lineage>
        <taxon>Bacteria</taxon>
        <taxon>Bacillati</taxon>
        <taxon>Cyanobacteriota</taxon>
        <taxon>Cyanophyceae</taxon>
        <taxon>Oculatellales</taxon>
        <taxon>Oculatellaceae</taxon>
        <taxon>Pegethrix</taxon>
    </lineage>
</organism>
<evidence type="ECO:0000256" key="1">
    <source>
        <dbReference type="ARBA" id="ARBA00022839"/>
    </source>
</evidence>
<dbReference type="PANTHER" id="PTHR30231">
    <property type="entry name" value="DNA POLYMERASE III SUBUNIT EPSILON"/>
    <property type="match status" value="1"/>
</dbReference>
<dbReference type="PANTHER" id="PTHR30231:SF37">
    <property type="entry name" value="EXODEOXYRIBONUCLEASE 10"/>
    <property type="match status" value="1"/>
</dbReference>
<evidence type="ECO:0000313" key="4">
    <source>
        <dbReference type="Proteomes" id="UP000707356"/>
    </source>
</evidence>
<dbReference type="InterPro" id="IPR012337">
    <property type="entry name" value="RNaseH-like_sf"/>
</dbReference>
<evidence type="ECO:0000313" key="3">
    <source>
        <dbReference type="EMBL" id="MBW4468597.1"/>
    </source>
</evidence>
<protein>
    <submittedName>
        <fullName evidence="3">3'-5' exonuclease</fullName>
    </submittedName>
</protein>
<keyword evidence="1 3" id="KW-0378">Hydrolase</keyword>
<dbReference type="Gene3D" id="3.30.420.10">
    <property type="entry name" value="Ribonuclease H-like superfamily/Ribonuclease H"/>
    <property type="match status" value="1"/>
</dbReference>
<proteinExistence type="predicted"/>